<keyword evidence="1" id="KW-0732">Signal</keyword>
<feature type="signal peptide" evidence="1">
    <location>
        <begin position="1"/>
        <end position="20"/>
    </location>
</feature>
<keyword evidence="3" id="KW-1185">Reference proteome</keyword>
<reference evidence="2 3" key="1">
    <citation type="submission" date="2020-08" db="EMBL/GenBank/DDBJ databases">
        <title>Description of novel Flavobacterium F-408 isolate.</title>
        <authorList>
            <person name="Saticioglu I.B."/>
            <person name="Duman M."/>
            <person name="Altun S."/>
        </authorList>
    </citation>
    <scope>NUCLEOTIDE SEQUENCE [LARGE SCALE GENOMIC DNA]</scope>
    <source>
        <strain evidence="2 3">F-408</strain>
    </source>
</reference>
<dbReference type="EMBL" id="JACRUN010000002">
    <property type="protein sequence ID" value="MBC5834315.1"/>
    <property type="molecule type" value="Genomic_DNA"/>
</dbReference>
<organism evidence="2 3">
    <name type="scientific">Flavobacterium bernardetii</name>
    <dbReference type="NCBI Taxonomy" id="2813823"/>
    <lineage>
        <taxon>Bacteria</taxon>
        <taxon>Pseudomonadati</taxon>
        <taxon>Bacteroidota</taxon>
        <taxon>Flavobacteriia</taxon>
        <taxon>Flavobacteriales</taxon>
        <taxon>Flavobacteriaceae</taxon>
        <taxon>Flavobacterium</taxon>
    </lineage>
</organism>
<proteinExistence type="predicted"/>
<evidence type="ECO:0000313" key="3">
    <source>
        <dbReference type="Proteomes" id="UP000605990"/>
    </source>
</evidence>
<comment type="caution">
    <text evidence="2">The sequence shown here is derived from an EMBL/GenBank/DDBJ whole genome shotgun (WGS) entry which is preliminary data.</text>
</comment>
<dbReference type="Proteomes" id="UP000605990">
    <property type="component" value="Unassembled WGS sequence"/>
</dbReference>
<evidence type="ECO:0008006" key="4">
    <source>
        <dbReference type="Google" id="ProtNLM"/>
    </source>
</evidence>
<name>A0ABR7IX05_9FLAO</name>
<sequence length="166" mass="19514">MSRFKLIVALFIFLPNFIFSQDVKEYTNVKTATSEVKVPGKWETLNTMDDSGQTYLKNNDGVIIAIAQNPKKAYPFFNSKKSAYENVKLFYTWDSDYRKEMKSKTDKIQENAKSEYVIWKYNDGKLDNVFLFGTVKDNFLNLLVYTDKWTEAEKISFLENLYKLNK</sequence>
<protein>
    <recommendedName>
        <fullName evidence="4">DUF4252 domain-containing protein</fullName>
    </recommendedName>
</protein>
<feature type="chain" id="PRO_5046894719" description="DUF4252 domain-containing protein" evidence="1">
    <location>
        <begin position="21"/>
        <end position="166"/>
    </location>
</feature>
<accession>A0ABR7IX05</accession>
<dbReference type="RefSeq" id="WP_166126431.1">
    <property type="nucleotide sequence ID" value="NZ_JAANOQ010000003.1"/>
</dbReference>
<evidence type="ECO:0000313" key="2">
    <source>
        <dbReference type="EMBL" id="MBC5834315.1"/>
    </source>
</evidence>
<evidence type="ECO:0000256" key="1">
    <source>
        <dbReference type="SAM" id="SignalP"/>
    </source>
</evidence>
<gene>
    <name evidence="2" type="ORF">H8R27_05385</name>
</gene>